<dbReference type="InterPro" id="IPR025700">
    <property type="entry name" value="Lys/Orn_oxygenase"/>
</dbReference>
<evidence type="ECO:0000313" key="14">
    <source>
        <dbReference type="Proteomes" id="UP000327013"/>
    </source>
</evidence>
<dbReference type="Pfam" id="PF13434">
    <property type="entry name" value="Lys_Orn_oxgnase"/>
    <property type="match status" value="1"/>
</dbReference>
<keyword evidence="14" id="KW-1185">Reference proteome</keyword>
<dbReference type="EC" id="1.14.13.196" evidence="5"/>
<evidence type="ECO:0000256" key="7">
    <source>
        <dbReference type="ARBA" id="ARBA00022827"/>
    </source>
</evidence>
<evidence type="ECO:0000256" key="12">
    <source>
        <dbReference type="ARBA" id="ARBA00049248"/>
    </source>
</evidence>
<keyword evidence="7" id="KW-0274">FAD</keyword>
<keyword evidence="9" id="KW-0560">Oxidoreductase</keyword>
<organism evidence="13 14">
    <name type="scientific">Carpinus fangiana</name>
    <dbReference type="NCBI Taxonomy" id="176857"/>
    <lineage>
        <taxon>Eukaryota</taxon>
        <taxon>Viridiplantae</taxon>
        <taxon>Streptophyta</taxon>
        <taxon>Embryophyta</taxon>
        <taxon>Tracheophyta</taxon>
        <taxon>Spermatophyta</taxon>
        <taxon>Magnoliopsida</taxon>
        <taxon>eudicotyledons</taxon>
        <taxon>Gunneridae</taxon>
        <taxon>Pentapetalae</taxon>
        <taxon>rosids</taxon>
        <taxon>fabids</taxon>
        <taxon>Fagales</taxon>
        <taxon>Betulaceae</taxon>
        <taxon>Carpinus</taxon>
    </lineage>
</organism>
<gene>
    <name evidence="13" type="ORF">FH972_022791</name>
</gene>
<dbReference type="SUPFAM" id="SSF51905">
    <property type="entry name" value="FAD/NAD(P)-binding domain"/>
    <property type="match status" value="2"/>
</dbReference>
<dbReference type="EMBL" id="VIBQ01000012">
    <property type="protein sequence ID" value="KAB8343201.1"/>
    <property type="molecule type" value="Genomic_DNA"/>
</dbReference>
<evidence type="ECO:0000256" key="5">
    <source>
        <dbReference type="ARBA" id="ARBA00012881"/>
    </source>
</evidence>
<evidence type="ECO:0000256" key="10">
    <source>
        <dbReference type="ARBA" id="ARBA00023033"/>
    </source>
</evidence>
<sequence>MSTTGIISVNGHRILPNTLSGSLDRKASASVAASLQSLHKSLSNGSKIDYSKSSDDVSVPKLDALVVGASWAGIWTLHLLKSQGFNVRLVDMYADLGGSWFNNRYPGCRVDTEIPLYEYSLPELWKEWNWTERFPSRVEIHNYLMWVTERLDLRKIMTFDTRISGAKWNENTHSWTVSSKDGVYCTTRYLLPCTGYSTVRLFPDIKGISSFPNSFHSSDWPEGSKGAFANKRVGIVGNAASGVQIIEAIAPHVAHLTVFQRTPNLSTPRRNVQHNSTSMKELKKSFPHKLATRTAHTGFSTKSGIKTFDHTPEQRQDFFERLWNAGGLAFWLENYDDLITSRVANAEAYAFWRAKVLARVADPAVAAKLAPEKAPHAFGTKRPALEDTYFDLFNQPNVTLVHLPDDPMMEVTPAGVRCAASGLHALDTLVFATGSDFLVGSMLDMDIRGVAGVPLAHKWDVRAAGAGVWTQLGLMTAGFPNMLFTMGPQAPSALGFTPHMAEIQGAWVRDCLVHLREAGMTRIEARVGEERRWKRVIDEVAARSLLSETDSWYMGVNIAGRKKQALNYFGGVDKYEEVIGAEAAGGYKGFNIE</sequence>
<name>A0A5N6KTT7_9ROSI</name>
<keyword evidence="8" id="KW-0521">NADP</keyword>
<evidence type="ECO:0000256" key="8">
    <source>
        <dbReference type="ARBA" id="ARBA00022857"/>
    </source>
</evidence>
<evidence type="ECO:0000256" key="4">
    <source>
        <dbReference type="ARBA" id="ARBA00010139"/>
    </source>
</evidence>
<comment type="similarity">
    <text evidence="3">Belongs to the lysine N(6)-hydroxylase/L-ornithine N(5)-oxygenase family.</text>
</comment>
<dbReference type="PANTHER" id="PTHR43098">
    <property type="entry name" value="L-ORNITHINE N(5)-MONOOXYGENASE-RELATED"/>
    <property type="match status" value="1"/>
</dbReference>
<comment type="caution">
    <text evidence="13">The sequence shown here is derived from an EMBL/GenBank/DDBJ whole genome shotgun (WGS) entry which is preliminary data.</text>
</comment>
<evidence type="ECO:0000256" key="2">
    <source>
        <dbReference type="ARBA" id="ARBA00004924"/>
    </source>
</evidence>
<evidence type="ECO:0000313" key="13">
    <source>
        <dbReference type="EMBL" id="KAB8343201.1"/>
    </source>
</evidence>
<dbReference type="Proteomes" id="UP000327013">
    <property type="component" value="Unassembled WGS sequence"/>
</dbReference>
<comment type="catalytic activity">
    <reaction evidence="12">
        <text>L-ornithine + NADH + O2 = N(5)-hydroxy-L-ornithine + NAD(+) + H2O</text>
        <dbReference type="Rhea" id="RHEA:41512"/>
        <dbReference type="ChEBI" id="CHEBI:15377"/>
        <dbReference type="ChEBI" id="CHEBI:15379"/>
        <dbReference type="ChEBI" id="CHEBI:46911"/>
        <dbReference type="ChEBI" id="CHEBI:57540"/>
        <dbReference type="ChEBI" id="CHEBI:57945"/>
        <dbReference type="ChEBI" id="CHEBI:78275"/>
        <dbReference type="EC" id="1.14.13.196"/>
    </reaction>
</comment>
<dbReference type="AlphaFoldDB" id="A0A5N6KTT7"/>
<evidence type="ECO:0000256" key="1">
    <source>
        <dbReference type="ARBA" id="ARBA00001974"/>
    </source>
</evidence>
<evidence type="ECO:0000256" key="11">
    <source>
        <dbReference type="ARBA" id="ARBA00047598"/>
    </source>
</evidence>
<dbReference type="OrthoDB" id="66881at2759"/>
<accession>A0A5N6KTT7</accession>
<keyword evidence="10" id="KW-0503">Monooxygenase</keyword>
<dbReference type="InterPro" id="IPR050775">
    <property type="entry name" value="FAD-binding_Monooxygenases"/>
</dbReference>
<evidence type="ECO:0000256" key="6">
    <source>
        <dbReference type="ARBA" id="ARBA00022630"/>
    </source>
</evidence>
<evidence type="ECO:0000256" key="3">
    <source>
        <dbReference type="ARBA" id="ARBA00007588"/>
    </source>
</evidence>
<protein>
    <recommendedName>
        <fullName evidence="5">L-ornithine N(5)-monooxygenase [NAD(P)H]</fullName>
        <ecNumber evidence="5">1.14.13.196</ecNumber>
    </recommendedName>
</protein>
<dbReference type="Gene3D" id="3.50.50.60">
    <property type="entry name" value="FAD/NAD(P)-binding domain"/>
    <property type="match status" value="3"/>
</dbReference>
<dbReference type="GO" id="GO:0004497">
    <property type="term" value="F:monooxygenase activity"/>
    <property type="evidence" value="ECO:0007669"/>
    <property type="project" value="UniProtKB-KW"/>
</dbReference>
<evidence type="ECO:0000256" key="9">
    <source>
        <dbReference type="ARBA" id="ARBA00023002"/>
    </source>
</evidence>
<comment type="cofactor">
    <cofactor evidence="1">
        <name>FAD</name>
        <dbReference type="ChEBI" id="CHEBI:57692"/>
    </cofactor>
</comment>
<reference evidence="13 14" key="1">
    <citation type="submission" date="2019-06" db="EMBL/GenBank/DDBJ databases">
        <title>A chromosomal-level reference genome of Carpinus fangiana (Coryloideae, Betulaceae).</title>
        <authorList>
            <person name="Yang X."/>
            <person name="Wang Z."/>
            <person name="Zhang L."/>
            <person name="Hao G."/>
            <person name="Liu J."/>
            <person name="Yang Y."/>
        </authorList>
    </citation>
    <scope>NUCLEOTIDE SEQUENCE [LARGE SCALE GENOMIC DNA]</scope>
    <source>
        <strain evidence="13">Cfa_2016G</strain>
        <tissue evidence="13">Leaf</tissue>
    </source>
</reference>
<dbReference type="Pfam" id="PF13450">
    <property type="entry name" value="NAD_binding_8"/>
    <property type="match status" value="1"/>
</dbReference>
<comment type="pathway">
    <text evidence="2">Siderophore biosynthesis.</text>
</comment>
<keyword evidence="6" id="KW-0285">Flavoprotein</keyword>
<comment type="catalytic activity">
    <reaction evidence="11">
        <text>L-ornithine + NADPH + O2 = N(5)-hydroxy-L-ornithine + NADP(+) + H2O</text>
        <dbReference type="Rhea" id="RHEA:41508"/>
        <dbReference type="ChEBI" id="CHEBI:15377"/>
        <dbReference type="ChEBI" id="CHEBI:15379"/>
        <dbReference type="ChEBI" id="CHEBI:46911"/>
        <dbReference type="ChEBI" id="CHEBI:57783"/>
        <dbReference type="ChEBI" id="CHEBI:58349"/>
        <dbReference type="ChEBI" id="CHEBI:78275"/>
        <dbReference type="EC" id="1.14.13.196"/>
    </reaction>
</comment>
<dbReference type="PANTHER" id="PTHR43098:SF3">
    <property type="entry name" value="L-ORNITHINE N(5)-MONOOXYGENASE-RELATED"/>
    <property type="match status" value="1"/>
</dbReference>
<dbReference type="InterPro" id="IPR036188">
    <property type="entry name" value="FAD/NAD-bd_sf"/>
</dbReference>
<comment type="similarity">
    <text evidence="4">Belongs to the FAD-binding monooxygenase family.</text>
</comment>
<proteinExistence type="inferred from homology"/>